<protein>
    <submittedName>
        <fullName evidence="1">Uncharacterized protein</fullName>
    </submittedName>
</protein>
<evidence type="ECO:0000313" key="2">
    <source>
        <dbReference type="Proteomes" id="UP000462066"/>
    </source>
</evidence>
<evidence type="ECO:0000313" key="1">
    <source>
        <dbReference type="EMBL" id="KAF1684537.1"/>
    </source>
</evidence>
<proteinExistence type="predicted"/>
<dbReference type="Proteomes" id="UP000462066">
    <property type="component" value="Unassembled WGS sequence"/>
</dbReference>
<gene>
    <name evidence="1" type="ORF">B1992_15005</name>
</gene>
<keyword evidence="2" id="KW-1185">Reference proteome</keyword>
<dbReference type="AlphaFoldDB" id="A0A7V8GK17"/>
<reference evidence="1 2" key="1">
    <citation type="submission" date="2017-10" db="EMBL/GenBank/DDBJ databases">
        <title>Whole genome sequencing of Pseudoxanthomonas broegbernensis DSM 12573(T).</title>
        <authorList>
            <person name="Kumar S."/>
            <person name="Bansal K."/>
            <person name="Kaur A."/>
            <person name="Patil P."/>
            <person name="Sharma S."/>
            <person name="Patil P.B."/>
        </authorList>
    </citation>
    <scope>NUCLEOTIDE SEQUENCE [LARGE SCALE GENOMIC DNA]</scope>
    <source>
        <strain evidence="1 2">DSM 12573</strain>
    </source>
</reference>
<sequence length="197" mass="21735">MKDKVVLSILQELGWKCGKDEAGDVYCQLEQGGKQLQIIPTIRKLSDHFRVSLMPSISTKEFSAAAAQIFGEPIDHEPIIVSNLRDEKIPSVAREDVVRLAERALSWASMQDVEAGLAAYRSLPTDAKGARPLRHLAALALSGDVGRLHGYKESFDQGDRMGFVPYITAKMIERAISIAQENAEVSRPHCPRVISKP</sequence>
<accession>A0A7V8GK17</accession>
<comment type="caution">
    <text evidence="1">The sequence shown here is derived from an EMBL/GenBank/DDBJ whole genome shotgun (WGS) entry which is preliminary data.</text>
</comment>
<dbReference type="EMBL" id="MWIP01000033">
    <property type="protein sequence ID" value="KAF1684537.1"/>
    <property type="molecule type" value="Genomic_DNA"/>
</dbReference>
<organism evidence="1 2">
    <name type="scientific">Pseudoxanthomonas broegbernensis</name>
    <dbReference type="NCBI Taxonomy" id="83619"/>
    <lineage>
        <taxon>Bacteria</taxon>
        <taxon>Pseudomonadati</taxon>
        <taxon>Pseudomonadota</taxon>
        <taxon>Gammaproteobacteria</taxon>
        <taxon>Lysobacterales</taxon>
        <taxon>Lysobacteraceae</taxon>
        <taxon>Pseudoxanthomonas</taxon>
    </lineage>
</organism>
<dbReference type="Pfam" id="PF22499">
    <property type="entry name" value="DUF6990"/>
    <property type="match status" value="1"/>
</dbReference>
<dbReference type="InterPro" id="IPR054259">
    <property type="entry name" value="DUF6990"/>
</dbReference>
<name>A0A7V8GK17_9GAMM</name>